<name>A0A0C1EQD6_9BACT</name>
<evidence type="ECO:0000313" key="3">
    <source>
        <dbReference type="EMBL" id="KIA78424.1"/>
    </source>
</evidence>
<dbReference type="Proteomes" id="UP000031307">
    <property type="component" value="Unassembled WGS sequence"/>
</dbReference>
<dbReference type="NCBIfam" id="TIGR00732">
    <property type="entry name" value="dprA"/>
    <property type="match status" value="1"/>
</dbReference>
<dbReference type="AlphaFoldDB" id="A0A0C1EQD6"/>
<organism evidence="3 4">
    <name type="scientific">Parachlamydia acanthamoebae</name>
    <dbReference type="NCBI Taxonomy" id="83552"/>
    <lineage>
        <taxon>Bacteria</taxon>
        <taxon>Pseudomonadati</taxon>
        <taxon>Chlamydiota</taxon>
        <taxon>Chlamydiia</taxon>
        <taxon>Parachlamydiales</taxon>
        <taxon>Parachlamydiaceae</taxon>
        <taxon>Parachlamydia</taxon>
    </lineage>
</organism>
<protein>
    <submittedName>
        <fullName evidence="3">Protein smf</fullName>
    </submittedName>
</protein>
<comment type="similarity">
    <text evidence="1">Belongs to the DprA/Smf family.</text>
</comment>
<reference evidence="3 4" key="1">
    <citation type="journal article" date="2014" name="Mol. Biol. Evol.">
        <title>Massive expansion of Ubiquitination-related gene families within the Chlamydiae.</title>
        <authorList>
            <person name="Domman D."/>
            <person name="Collingro A."/>
            <person name="Lagkouvardos I."/>
            <person name="Gehre L."/>
            <person name="Weinmaier T."/>
            <person name="Rattei T."/>
            <person name="Subtil A."/>
            <person name="Horn M."/>
        </authorList>
    </citation>
    <scope>NUCLEOTIDE SEQUENCE [LARGE SCALE GENOMIC DNA]</scope>
    <source>
        <strain evidence="3 4">OEW1</strain>
    </source>
</reference>
<dbReference type="PANTHER" id="PTHR43022:SF1">
    <property type="entry name" value="PROTEIN SMF"/>
    <property type="match status" value="1"/>
</dbReference>
<dbReference type="Gene3D" id="3.40.50.450">
    <property type="match status" value="1"/>
</dbReference>
<dbReference type="GO" id="GO:0009294">
    <property type="term" value="P:DNA-mediated transformation"/>
    <property type="evidence" value="ECO:0007669"/>
    <property type="project" value="InterPro"/>
</dbReference>
<comment type="caution">
    <text evidence="3">The sequence shown here is derived from an EMBL/GenBank/DDBJ whole genome shotgun (WGS) entry which is preliminary data.</text>
</comment>
<dbReference type="SUPFAM" id="SSF102405">
    <property type="entry name" value="MCP/YpsA-like"/>
    <property type="match status" value="1"/>
</dbReference>
<sequence>MHLDCCSKKRHIHRNPLASRKKQKKGIDFVDDLIALSILTQIPYLGSVKIRLLIGYFGSALTALEAEVKVIETILGTKSKCLPYWTTWKENDDWKRNLELAAKEGVYLVSYTDQAYPQQLLQISDFPVLLYVKGKWPIEQFKGVAIIGSRQASQYGRELAYSFGMDLAGLGIVVVSGLAKGVDTAAHQGALQTGKTLAVIGSGLSHLYPYENRDLARLIEREGAVITEYPMLTPPNRQNFPQRNRIVSGLAEAVVLIEAPVVSGAMLTMRKGILQGKKLLVIPGRANEDSFSGNHLLIEEGKAHPVKSAKDIMAQVDKGLRSKEQQLDLQFSGVKNSHFCQSMSQNKLN</sequence>
<evidence type="ECO:0000313" key="4">
    <source>
        <dbReference type="Proteomes" id="UP000031307"/>
    </source>
</evidence>
<gene>
    <name evidence="3" type="primary">smf</name>
    <name evidence="3" type="ORF">DB43_DZ00110</name>
</gene>
<dbReference type="InterPro" id="IPR003488">
    <property type="entry name" value="DprA"/>
</dbReference>
<evidence type="ECO:0000256" key="1">
    <source>
        <dbReference type="ARBA" id="ARBA00006525"/>
    </source>
</evidence>
<accession>A0A0C1EQD6</accession>
<dbReference type="PANTHER" id="PTHR43022">
    <property type="entry name" value="PROTEIN SMF"/>
    <property type="match status" value="1"/>
</dbReference>
<dbReference type="EMBL" id="JSAM01000020">
    <property type="protein sequence ID" value="KIA78424.1"/>
    <property type="molecule type" value="Genomic_DNA"/>
</dbReference>
<feature type="domain" description="Smf/DprA SLOG" evidence="2">
    <location>
        <begin position="109"/>
        <end position="316"/>
    </location>
</feature>
<proteinExistence type="inferred from homology"/>
<dbReference type="Pfam" id="PF02481">
    <property type="entry name" value="DNA_processg_A"/>
    <property type="match status" value="1"/>
</dbReference>
<dbReference type="PATRIC" id="fig|83552.4.peg.352"/>
<evidence type="ECO:0000259" key="2">
    <source>
        <dbReference type="Pfam" id="PF02481"/>
    </source>
</evidence>
<dbReference type="InterPro" id="IPR057666">
    <property type="entry name" value="DrpA_SLOG"/>
</dbReference>